<evidence type="ECO:0000313" key="2">
    <source>
        <dbReference type="EMBL" id="GAV49852.1"/>
    </source>
</evidence>
<dbReference type="eggNOG" id="ENOG502QVDZ">
    <property type="taxonomic scope" value="Eukaryota"/>
</dbReference>
<sequence>MSSSEGEAIIVDKNALLRHERQLLKQLVLISSEDELLQGPLDQFPLKQIDIPDYTGEKKRDELNLDYVMIKHDLQGEKRISGQGQLYDGRTWLFNTFRFGGNSKESNHWFVLVSDLMKSLLYEGDEESFIKEYSELLPLEANEQQRAFLKERKLLNHDTSSQQPIRFYTTRSVFVRFGAAVILGGLRVFDDYWESLAREKNLTPHHRVFKLDKKLLTILQKLKPSLFMRLNSSNENEDDDLDNRPWNGELFETPYPTITEQASAEIRDEYGRQFAEGQHTGAVVPGQSINGSLELSSQFKLPKYHSKNSFQQAAQSNALDVAIGGSPETPVDHAGSHLSSSVSNMEVYTSSGPPTSTKSGGKRLLSNIMDTNISSAKGKKSEEHELISAGNGLVPTNVHLNVNGWKFETLPLRILGNEPEFSARGLPFYEKDKILDRLKKLSPNQIKELEHLHDSVTLNKGLQSVRKIRSKKWTKYWQYKAGLPVGILKHDVEKSRDRYLRDVLNQKTSNTIYNDATLIDEVQITSRAPNANFFNNSNIKGFKPPYAPPVRKEHKK</sequence>
<protein>
    <submittedName>
        <fullName evidence="2">Uncharacterized protein</fullName>
    </submittedName>
</protein>
<reference evidence="2 3" key="1">
    <citation type="submission" date="2016-08" db="EMBL/GenBank/DDBJ databases">
        <title>Draft genome sequence of allopolyploid Zygosaccharomyces rouxii.</title>
        <authorList>
            <person name="Watanabe J."/>
            <person name="Uehara K."/>
            <person name="Mogi Y."/>
            <person name="Tsukioka Y."/>
        </authorList>
    </citation>
    <scope>NUCLEOTIDE SEQUENCE [LARGE SCALE GENOMIC DNA]</scope>
    <source>
        <strain evidence="2 3">NBRC 110957</strain>
    </source>
</reference>
<gene>
    <name evidence="2" type="ORF">ZYGR_0R00950</name>
</gene>
<comment type="caution">
    <text evidence="2">The sequence shown here is derived from an EMBL/GenBank/DDBJ whole genome shotgun (WGS) entry which is preliminary data.</text>
</comment>
<proteinExistence type="predicted"/>
<evidence type="ECO:0000313" key="3">
    <source>
        <dbReference type="Proteomes" id="UP000187013"/>
    </source>
</evidence>
<dbReference type="Proteomes" id="UP000187013">
    <property type="component" value="Unassembled WGS sequence"/>
</dbReference>
<dbReference type="AlphaFoldDB" id="A0A1Q3A2D7"/>
<feature type="compositionally biased region" description="Polar residues" evidence="1">
    <location>
        <begin position="337"/>
        <end position="348"/>
    </location>
</feature>
<dbReference type="InterPro" id="IPR013933">
    <property type="entry name" value="CRC_Rsc7/Swp82"/>
</dbReference>
<dbReference type="EMBL" id="BDGX01000018">
    <property type="protein sequence ID" value="GAV49852.1"/>
    <property type="molecule type" value="Genomic_DNA"/>
</dbReference>
<dbReference type="OrthoDB" id="5598844at2759"/>
<organism evidence="2 3">
    <name type="scientific">Zygosaccharomyces rouxii</name>
    <dbReference type="NCBI Taxonomy" id="4956"/>
    <lineage>
        <taxon>Eukaryota</taxon>
        <taxon>Fungi</taxon>
        <taxon>Dikarya</taxon>
        <taxon>Ascomycota</taxon>
        <taxon>Saccharomycotina</taxon>
        <taxon>Saccharomycetes</taxon>
        <taxon>Saccharomycetales</taxon>
        <taxon>Saccharomycetaceae</taxon>
        <taxon>Zygosaccharomyces</taxon>
    </lineage>
</organism>
<dbReference type="Pfam" id="PF08624">
    <property type="entry name" value="CRC_subunit"/>
    <property type="match status" value="1"/>
</dbReference>
<feature type="region of interest" description="Disordered" evidence="1">
    <location>
        <begin position="322"/>
        <end position="363"/>
    </location>
</feature>
<feature type="compositionally biased region" description="Low complexity" evidence="1">
    <location>
        <begin position="349"/>
        <end position="359"/>
    </location>
</feature>
<name>A0A1Q3A2D7_ZYGRO</name>
<accession>A0A1Q3A2D7</accession>
<evidence type="ECO:0000256" key="1">
    <source>
        <dbReference type="SAM" id="MobiDB-lite"/>
    </source>
</evidence>